<evidence type="ECO:0000256" key="1">
    <source>
        <dbReference type="ARBA" id="ARBA00009063"/>
    </source>
</evidence>
<evidence type="ECO:0000313" key="5">
    <source>
        <dbReference type="EMBL" id="TVY34390.1"/>
    </source>
</evidence>
<dbReference type="SMART" id="SM00397">
    <property type="entry name" value="t_SNARE"/>
    <property type="match status" value="1"/>
</dbReference>
<keyword evidence="3" id="KW-0812">Transmembrane</keyword>
<feature type="transmembrane region" description="Helical" evidence="3">
    <location>
        <begin position="307"/>
        <end position="330"/>
    </location>
</feature>
<name>A0A8H8U7L4_9HELO</name>
<sequence>MAQYGYGGGRANPFDQRNAAPQQGEYASQPYGQQSQYADRQYTSQTIGRDDYTGSNLELEPLTKTNDGFQNESQGGLSMVVLNECKRIDEVLDNVKKGQLATIKQLQQSSLHNPDSSETGKAFDKTSSEIMGIYRDLVVDVRLLKSQEKPGSQNSAQIKRVNKKLQDAIQDYRVMDVEFQRKLQEQMARQYRIVRPDASEEEIQKAVGNQGQQQVFSQALMQSNRRGQAQSAMSAVEDRHKEIQKIEAQMIDLAQLFEDLNALVVLQEAPVANIEMKGEEVVENMDKGNAQIGTAIKSARNARKWKWWCLGIVVLIIAIIVIVVLIYKFVIQNNNNSSKSTNKRFVLPSLERRAISAPTEERSEIPGLKWTRENTLAPVEERWVVDKLEWSPPSKKERRFKA</sequence>
<dbReference type="InterPro" id="IPR010989">
    <property type="entry name" value="SNARE"/>
</dbReference>
<evidence type="ECO:0000256" key="2">
    <source>
        <dbReference type="SAM" id="MobiDB-lite"/>
    </source>
</evidence>
<keyword evidence="3" id="KW-0472">Membrane</keyword>
<comment type="similarity">
    <text evidence="1">Belongs to the syntaxin family.</text>
</comment>
<feature type="compositionally biased region" description="Polar residues" evidence="2">
    <location>
        <begin position="30"/>
        <end position="47"/>
    </location>
</feature>
<dbReference type="GO" id="GO:0005886">
    <property type="term" value="C:plasma membrane"/>
    <property type="evidence" value="ECO:0007669"/>
    <property type="project" value="TreeGrafter"/>
</dbReference>
<comment type="caution">
    <text evidence="5">The sequence shown here is derived from an EMBL/GenBank/DDBJ whole genome shotgun (WGS) entry which is preliminary data.</text>
</comment>
<evidence type="ECO:0000259" key="4">
    <source>
        <dbReference type="PROSITE" id="PS50192"/>
    </source>
</evidence>
<dbReference type="GO" id="GO:0006906">
    <property type="term" value="P:vesicle fusion"/>
    <property type="evidence" value="ECO:0007669"/>
    <property type="project" value="TreeGrafter"/>
</dbReference>
<feature type="region of interest" description="Disordered" evidence="2">
    <location>
        <begin position="1"/>
        <end position="73"/>
    </location>
</feature>
<keyword evidence="6" id="KW-1185">Reference proteome</keyword>
<dbReference type="PROSITE" id="PS50192">
    <property type="entry name" value="T_SNARE"/>
    <property type="match status" value="1"/>
</dbReference>
<dbReference type="PANTHER" id="PTHR19957:SF380">
    <property type="entry name" value="SYNTAXIN FAMILY PROTEIN"/>
    <property type="match status" value="1"/>
</dbReference>
<organism evidence="5 6">
    <name type="scientific">Lachnellula subtilissima</name>
    <dbReference type="NCBI Taxonomy" id="602034"/>
    <lineage>
        <taxon>Eukaryota</taxon>
        <taxon>Fungi</taxon>
        <taxon>Dikarya</taxon>
        <taxon>Ascomycota</taxon>
        <taxon>Pezizomycotina</taxon>
        <taxon>Leotiomycetes</taxon>
        <taxon>Helotiales</taxon>
        <taxon>Lachnaceae</taxon>
        <taxon>Lachnellula</taxon>
    </lineage>
</organism>
<dbReference type="CDD" id="cd15849">
    <property type="entry name" value="SNARE_Sso1"/>
    <property type="match status" value="1"/>
</dbReference>
<accession>A0A8H8U7L4</accession>
<dbReference type="OrthoDB" id="10255013at2759"/>
<gene>
    <name evidence="5" type="primary">SSO2</name>
    <name evidence="5" type="ORF">LSUB1_G007846</name>
</gene>
<keyword evidence="3" id="KW-1133">Transmembrane helix</keyword>
<feature type="domain" description="T-SNARE coiled-coil homology" evidence="4">
    <location>
        <begin position="233"/>
        <end position="295"/>
    </location>
</feature>
<dbReference type="GO" id="GO:0006887">
    <property type="term" value="P:exocytosis"/>
    <property type="evidence" value="ECO:0007669"/>
    <property type="project" value="TreeGrafter"/>
</dbReference>
<dbReference type="Proteomes" id="UP000462212">
    <property type="component" value="Unassembled WGS sequence"/>
</dbReference>
<protein>
    <submittedName>
        <fullName evidence="5">Protein SSO2</fullName>
    </submittedName>
</protein>
<evidence type="ECO:0000313" key="6">
    <source>
        <dbReference type="Proteomes" id="UP000462212"/>
    </source>
</evidence>
<dbReference type="GO" id="GO:0000149">
    <property type="term" value="F:SNARE binding"/>
    <property type="evidence" value="ECO:0007669"/>
    <property type="project" value="TreeGrafter"/>
</dbReference>
<dbReference type="GO" id="GO:0031201">
    <property type="term" value="C:SNARE complex"/>
    <property type="evidence" value="ECO:0007669"/>
    <property type="project" value="TreeGrafter"/>
</dbReference>
<dbReference type="SUPFAM" id="SSF47661">
    <property type="entry name" value="t-snare proteins"/>
    <property type="match status" value="1"/>
</dbReference>
<reference evidence="5 6" key="1">
    <citation type="submission" date="2018-05" db="EMBL/GenBank/DDBJ databases">
        <title>Genome sequencing and assembly of the regulated plant pathogen Lachnellula willkommii and related sister species for the development of diagnostic species identification markers.</title>
        <authorList>
            <person name="Giroux E."/>
            <person name="Bilodeau G."/>
        </authorList>
    </citation>
    <scope>NUCLEOTIDE SEQUENCE [LARGE SCALE GENOMIC DNA]</scope>
    <source>
        <strain evidence="5 6">CBS 197.66</strain>
    </source>
</reference>
<proteinExistence type="inferred from homology"/>
<dbReference type="GO" id="GO:0006886">
    <property type="term" value="P:intracellular protein transport"/>
    <property type="evidence" value="ECO:0007669"/>
    <property type="project" value="TreeGrafter"/>
</dbReference>
<dbReference type="GO" id="GO:0005484">
    <property type="term" value="F:SNAP receptor activity"/>
    <property type="evidence" value="ECO:0007669"/>
    <property type="project" value="TreeGrafter"/>
</dbReference>
<evidence type="ECO:0000256" key="3">
    <source>
        <dbReference type="SAM" id="Phobius"/>
    </source>
</evidence>
<dbReference type="PANTHER" id="PTHR19957">
    <property type="entry name" value="SYNTAXIN"/>
    <property type="match status" value="1"/>
</dbReference>
<dbReference type="GO" id="GO:0012505">
    <property type="term" value="C:endomembrane system"/>
    <property type="evidence" value="ECO:0007669"/>
    <property type="project" value="TreeGrafter"/>
</dbReference>
<dbReference type="Gene3D" id="1.20.58.70">
    <property type="match status" value="1"/>
</dbReference>
<dbReference type="EMBL" id="QGMJ01000652">
    <property type="protein sequence ID" value="TVY34390.1"/>
    <property type="molecule type" value="Genomic_DNA"/>
</dbReference>
<dbReference type="InterPro" id="IPR000727">
    <property type="entry name" value="T_SNARE_dom"/>
</dbReference>
<dbReference type="InterPro" id="IPR045242">
    <property type="entry name" value="Syntaxin"/>
</dbReference>
<dbReference type="AlphaFoldDB" id="A0A8H8U7L4"/>
<feature type="compositionally biased region" description="Polar residues" evidence="2">
    <location>
        <begin position="63"/>
        <end position="73"/>
    </location>
</feature>
<feature type="compositionally biased region" description="Gly residues" evidence="2">
    <location>
        <begin position="1"/>
        <end position="10"/>
    </location>
</feature>
<dbReference type="Pfam" id="PF05739">
    <property type="entry name" value="SNARE"/>
    <property type="match status" value="1"/>
</dbReference>
<dbReference type="GO" id="GO:0048278">
    <property type="term" value="P:vesicle docking"/>
    <property type="evidence" value="ECO:0007669"/>
    <property type="project" value="TreeGrafter"/>
</dbReference>